<reference evidence="1 2" key="1">
    <citation type="submission" date="2020-02" db="EMBL/GenBank/DDBJ databases">
        <authorList>
            <person name="Ma Q."/>
            <person name="Huang Y."/>
            <person name="Song X."/>
            <person name="Pei D."/>
        </authorList>
    </citation>
    <scope>NUCLEOTIDE SEQUENCE [LARGE SCALE GENOMIC DNA]</scope>
    <source>
        <strain evidence="1">Sxm20200214</strain>
        <tissue evidence="1">Leaf</tissue>
    </source>
</reference>
<accession>A0A8X7RA02</accession>
<dbReference type="EMBL" id="JAAMPC010000011">
    <property type="protein sequence ID" value="KAG2284540.1"/>
    <property type="molecule type" value="Genomic_DNA"/>
</dbReference>
<evidence type="ECO:0000313" key="1">
    <source>
        <dbReference type="EMBL" id="KAG2284540.1"/>
    </source>
</evidence>
<comment type="caution">
    <text evidence="1">The sequence shown here is derived from an EMBL/GenBank/DDBJ whole genome shotgun (WGS) entry which is preliminary data.</text>
</comment>
<gene>
    <name evidence="1" type="ORF">Bca52824_055760</name>
</gene>
<dbReference type="AlphaFoldDB" id="A0A8X7RA02"/>
<organism evidence="1 2">
    <name type="scientific">Brassica carinata</name>
    <name type="common">Ethiopian mustard</name>
    <name type="synonym">Abyssinian cabbage</name>
    <dbReference type="NCBI Taxonomy" id="52824"/>
    <lineage>
        <taxon>Eukaryota</taxon>
        <taxon>Viridiplantae</taxon>
        <taxon>Streptophyta</taxon>
        <taxon>Embryophyta</taxon>
        <taxon>Tracheophyta</taxon>
        <taxon>Spermatophyta</taxon>
        <taxon>Magnoliopsida</taxon>
        <taxon>eudicotyledons</taxon>
        <taxon>Gunneridae</taxon>
        <taxon>Pentapetalae</taxon>
        <taxon>rosids</taxon>
        <taxon>malvids</taxon>
        <taxon>Brassicales</taxon>
        <taxon>Brassicaceae</taxon>
        <taxon>Brassiceae</taxon>
        <taxon>Brassica</taxon>
    </lineage>
</organism>
<name>A0A8X7RA02_BRACI</name>
<dbReference type="Proteomes" id="UP000886595">
    <property type="component" value="Unassembled WGS sequence"/>
</dbReference>
<proteinExistence type="predicted"/>
<protein>
    <submittedName>
        <fullName evidence="1">Uncharacterized protein</fullName>
    </submittedName>
</protein>
<keyword evidence="2" id="KW-1185">Reference proteome</keyword>
<sequence>MLNRNEYDDSLLKFLSVTTSWPRHGNVKVRASNPIKLYASSPNSIVLSASLKVKLELEIHLVSWISLVVVRAVSMRFNAKSRHIKPFDTIAVEKDSPASLSMRDRWSSSTVFLGASILTRSVTARGVQMRLLSGGSSASHIPLVRFVLLGRIFSLGFLVSSGSAKLAPVRSCGWFSAMGTCGEFLLSVLSPEFWRFLWQRVTRHGTASTSLWLSLSSGVGFLTVAAR</sequence>
<evidence type="ECO:0000313" key="2">
    <source>
        <dbReference type="Proteomes" id="UP000886595"/>
    </source>
</evidence>